<dbReference type="PANTHER" id="PTHR45339">
    <property type="entry name" value="HYBRID SIGNAL TRANSDUCTION HISTIDINE KINASE J"/>
    <property type="match status" value="1"/>
</dbReference>
<dbReference type="PRINTS" id="PR00344">
    <property type="entry name" value="BCTRLSENSOR"/>
</dbReference>
<dbReference type="CDD" id="cd16922">
    <property type="entry name" value="HATPase_EvgS-ArcB-TorS-like"/>
    <property type="match status" value="1"/>
</dbReference>
<dbReference type="Gene3D" id="3.30.565.10">
    <property type="entry name" value="Histidine kinase-like ATPase, C-terminal domain"/>
    <property type="match status" value="1"/>
</dbReference>
<dbReference type="PANTHER" id="PTHR45339:SF1">
    <property type="entry name" value="HYBRID SIGNAL TRANSDUCTION HISTIDINE KINASE J"/>
    <property type="match status" value="1"/>
</dbReference>
<feature type="transmembrane region" description="Helical" evidence="6">
    <location>
        <begin position="75"/>
        <end position="95"/>
    </location>
</feature>
<comment type="caution">
    <text evidence="9">The sequence shown here is derived from an EMBL/GenBank/DDBJ whole genome shotgun (WGS) entry which is preliminary data.</text>
</comment>
<dbReference type="CDD" id="cd17546">
    <property type="entry name" value="REC_hyHK_CKI1_RcsC-like"/>
    <property type="match status" value="1"/>
</dbReference>
<proteinExistence type="predicted"/>
<evidence type="ECO:0000256" key="6">
    <source>
        <dbReference type="SAM" id="Phobius"/>
    </source>
</evidence>
<evidence type="ECO:0000313" key="10">
    <source>
        <dbReference type="Proteomes" id="UP001214854"/>
    </source>
</evidence>
<dbReference type="InterPro" id="IPR001789">
    <property type="entry name" value="Sig_transdc_resp-reg_receiver"/>
</dbReference>
<evidence type="ECO:0000256" key="1">
    <source>
        <dbReference type="ARBA" id="ARBA00000085"/>
    </source>
</evidence>
<keyword evidence="3 5" id="KW-0597">Phosphoprotein</keyword>
<comment type="catalytic activity">
    <reaction evidence="1">
        <text>ATP + protein L-histidine = ADP + protein N-phospho-L-histidine.</text>
        <dbReference type="EC" id="2.7.13.3"/>
    </reaction>
</comment>
<feature type="transmembrane region" description="Helical" evidence="6">
    <location>
        <begin position="20"/>
        <end position="44"/>
    </location>
</feature>
<keyword evidence="9" id="KW-0067">ATP-binding</keyword>
<dbReference type="InterPro" id="IPR036890">
    <property type="entry name" value="HATPase_C_sf"/>
</dbReference>
<keyword evidence="6" id="KW-1133">Transmembrane helix</keyword>
<dbReference type="SMART" id="SM00387">
    <property type="entry name" value="HATPase_c"/>
    <property type="match status" value="1"/>
</dbReference>
<reference evidence="9 10" key="1">
    <citation type="submission" date="2023-01" db="EMBL/GenBank/DDBJ databases">
        <title>Novel species of the genus Asticcacaulis isolated from rivers.</title>
        <authorList>
            <person name="Lu H."/>
        </authorList>
    </citation>
    <scope>NUCLEOTIDE SEQUENCE [LARGE SCALE GENOMIC DNA]</scope>
    <source>
        <strain evidence="9 10">BYS171W</strain>
    </source>
</reference>
<dbReference type="RefSeq" id="WP_272747214.1">
    <property type="nucleotide sequence ID" value="NZ_JAQQKX010000003.1"/>
</dbReference>
<evidence type="ECO:0000313" key="9">
    <source>
        <dbReference type="EMBL" id="MDC7682732.1"/>
    </source>
</evidence>
<evidence type="ECO:0000256" key="3">
    <source>
        <dbReference type="ARBA" id="ARBA00022553"/>
    </source>
</evidence>
<accession>A0ABT5HS13</accession>
<evidence type="ECO:0000256" key="4">
    <source>
        <dbReference type="ARBA" id="ARBA00023012"/>
    </source>
</evidence>
<dbReference type="InterPro" id="IPR004358">
    <property type="entry name" value="Sig_transdc_His_kin-like_C"/>
</dbReference>
<dbReference type="Pfam" id="PF02518">
    <property type="entry name" value="HATPase_c"/>
    <property type="match status" value="1"/>
</dbReference>
<feature type="domain" description="Response regulatory" evidence="8">
    <location>
        <begin position="443"/>
        <end position="560"/>
    </location>
</feature>
<dbReference type="PROSITE" id="PS50110">
    <property type="entry name" value="RESPONSE_REGULATORY"/>
    <property type="match status" value="1"/>
</dbReference>
<evidence type="ECO:0000259" key="7">
    <source>
        <dbReference type="PROSITE" id="PS50109"/>
    </source>
</evidence>
<dbReference type="Pfam" id="PF00072">
    <property type="entry name" value="Response_reg"/>
    <property type="match status" value="1"/>
</dbReference>
<dbReference type="GO" id="GO:0005524">
    <property type="term" value="F:ATP binding"/>
    <property type="evidence" value="ECO:0007669"/>
    <property type="project" value="UniProtKB-KW"/>
</dbReference>
<dbReference type="SMART" id="SM00448">
    <property type="entry name" value="REC"/>
    <property type="match status" value="1"/>
</dbReference>
<dbReference type="InterPro" id="IPR003661">
    <property type="entry name" value="HisK_dim/P_dom"/>
</dbReference>
<dbReference type="SUPFAM" id="SSF47384">
    <property type="entry name" value="Homodimeric domain of signal transducing histidine kinase"/>
    <property type="match status" value="1"/>
</dbReference>
<dbReference type="PROSITE" id="PS50109">
    <property type="entry name" value="HIS_KIN"/>
    <property type="match status" value="1"/>
</dbReference>
<dbReference type="SUPFAM" id="SSF52172">
    <property type="entry name" value="CheY-like"/>
    <property type="match status" value="1"/>
</dbReference>
<dbReference type="InterPro" id="IPR005467">
    <property type="entry name" value="His_kinase_dom"/>
</dbReference>
<keyword evidence="6" id="KW-0812">Transmembrane</keyword>
<feature type="transmembrane region" description="Helical" evidence="6">
    <location>
        <begin position="101"/>
        <end position="118"/>
    </location>
</feature>
<evidence type="ECO:0000256" key="5">
    <source>
        <dbReference type="PROSITE-ProRule" id="PRU00169"/>
    </source>
</evidence>
<sequence>MNGFHDIAASRVRGFTERLVLAAFVCGTALLLHWSVWPPLWLIIYTVSQTADKRLFSEWAAQPDRTPDRAQEIRLIVSVAVSVIIFSSMAAYTWFLGGTVGRLFAVVAISGALLHVSLQMYQKRRFLYAAVGPHALYLLALPTISAFTEGREGLMLLTLNIGTLVFLANLALAVRQSHRAMIEVTEARRTAEQASAAKSNFLAVMTHEIRTPMNAVVSAAHLLKRTDLTSEQTEHVTMLGEASDVLLGLVNDVLDISKIEAGKMTIERATLDLPDMVDGLTRIWRPQIEQKSLRLEVNIAPDLSRHIQTDPLRLRQILFNLLSNAVKFTAHGTIRLSVVQHDGILCFEVADQGIGIAPALKDRIFSSFEQAEAATTRRYGGTGLGLPISRQLARLMGGDIELCSIPHVGSAFTLSLPYLPVRTAPVEEVPMSASPTDTPRARRVLIVDDHEVNRRIVSLFIKPMGFDAVMAVNGAEAVEAARVETFDAILMDMQMPVMGGIDATAAIRAEAGPNQTTPIIALTANALDGHKKAWEAVGVYDFLTKPIDPDLLIDTLMARVNAAETDARKTA</sequence>
<dbReference type="InterPro" id="IPR011006">
    <property type="entry name" value="CheY-like_superfamily"/>
</dbReference>
<keyword evidence="10" id="KW-1185">Reference proteome</keyword>
<feature type="modified residue" description="4-aspartylphosphate" evidence="5">
    <location>
        <position position="492"/>
    </location>
</feature>
<dbReference type="Gene3D" id="1.10.287.130">
    <property type="match status" value="1"/>
</dbReference>
<gene>
    <name evidence="9" type="ORF">PQU92_05555</name>
</gene>
<keyword evidence="4" id="KW-0902">Two-component regulatory system</keyword>
<dbReference type="InterPro" id="IPR003594">
    <property type="entry name" value="HATPase_dom"/>
</dbReference>
<name>A0ABT5HS13_9CAUL</name>
<keyword evidence="9" id="KW-0547">Nucleotide-binding</keyword>
<dbReference type="EC" id="2.7.13.3" evidence="2"/>
<dbReference type="Proteomes" id="UP001214854">
    <property type="component" value="Unassembled WGS sequence"/>
</dbReference>
<feature type="domain" description="Histidine kinase" evidence="7">
    <location>
        <begin position="204"/>
        <end position="420"/>
    </location>
</feature>
<dbReference type="EMBL" id="JAQQKX010000003">
    <property type="protein sequence ID" value="MDC7682732.1"/>
    <property type="molecule type" value="Genomic_DNA"/>
</dbReference>
<evidence type="ECO:0000259" key="8">
    <source>
        <dbReference type="PROSITE" id="PS50110"/>
    </source>
</evidence>
<feature type="transmembrane region" description="Helical" evidence="6">
    <location>
        <begin position="153"/>
        <end position="174"/>
    </location>
</feature>
<dbReference type="CDD" id="cd00082">
    <property type="entry name" value="HisKA"/>
    <property type="match status" value="1"/>
</dbReference>
<dbReference type="SMART" id="SM00388">
    <property type="entry name" value="HisKA"/>
    <property type="match status" value="1"/>
</dbReference>
<dbReference type="SUPFAM" id="SSF55874">
    <property type="entry name" value="ATPase domain of HSP90 chaperone/DNA topoisomerase II/histidine kinase"/>
    <property type="match status" value="1"/>
</dbReference>
<protein>
    <recommendedName>
        <fullName evidence="2">histidine kinase</fullName>
        <ecNumber evidence="2">2.7.13.3</ecNumber>
    </recommendedName>
</protein>
<keyword evidence="6" id="KW-0472">Membrane</keyword>
<organism evidence="9 10">
    <name type="scientific">Asticcacaulis aquaticus</name>
    <dbReference type="NCBI Taxonomy" id="2984212"/>
    <lineage>
        <taxon>Bacteria</taxon>
        <taxon>Pseudomonadati</taxon>
        <taxon>Pseudomonadota</taxon>
        <taxon>Alphaproteobacteria</taxon>
        <taxon>Caulobacterales</taxon>
        <taxon>Caulobacteraceae</taxon>
        <taxon>Asticcacaulis</taxon>
    </lineage>
</organism>
<dbReference type="Pfam" id="PF00512">
    <property type="entry name" value="HisKA"/>
    <property type="match status" value="1"/>
</dbReference>
<dbReference type="Gene3D" id="3.40.50.2300">
    <property type="match status" value="1"/>
</dbReference>
<dbReference type="InterPro" id="IPR036097">
    <property type="entry name" value="HisK_dim/P_sf"/>
</dbReference>
<feature type="transmembrane region" description="Helical" evidence="6">
    <location>
        <begin position="125"/>
        <end position="147"/>
    </location>
</feature>
<evidence type="ECO:0000256" key="2">
    <source>
        <dbReference type="ARBA" id="ARBA00012438"/>
    </source>
</evidence>